<reference evidence="3 4" key="1">
    <citation type="submission" date="2024-02" db="EMBL/GenBank/DDBJ databases">
        <title>Chromosome-scale genome assembly of the rough periwinkle Littorina saxatilis.</title>
        <authorList>
            <person name="De Jode A."/>
            <person name="Faria R."/>
            <person name="Formenti G."/>
            <person name="Sims Y."/>
            <person name="Smith T.P."/>
            <person name="Tracey A."/>
            <person name="Wood J.M.D."/>
            <person name="Zagrodzka Z.B."/>
            <person name="Johannesson K."/>
            <person name="Butlin R.K."/>
            <person name="Leder E.H."/>
        </authorList>
    </citation>
    <scope>NUCLEOTIDE SEQUENCE [LARGE SCALE GENOMIC DNA]</scope>
    <source>
        <strain evidence="3">Snail1</strain>
        <tissue evidence="3">Muscle</tissue>
    </source>
</reference>
<proteinExistence type="predicted"/>
<dbReference type="PROSITE" id="PS50042">
    <property type="entry name" value="CNMP_BINDING_3"/>
    <property type="match status" value="1"/>
</dbReference>
<dbReference type="InterPro" id="IPR050818">
    <property type="entry name" value="KCNH_animal-type"/>
</dbReference>
<evidence type="ECO:0000256" key="1">
    <source>
        <dbReference type="SAM" id="MobiDB-lite"/>
    </source>
</evidence>
<dbReference type="GO" id="GO:0005242">
    <property type="term" value="F:inward rectifier potassium channel activity"/>
    <property type="evidence" value="ECO:0007669"/>
    <property type="project" value="TreeGrafter"/>
</dbReference>
<dbReference type="GO" id="GO:0005886">
    <property type="term" value="C:plasma membrane"/>
    <property type="evidence" value="ECO:0007669"/>
    <property type="project" value="TreeGrafter"/>
</dbReference>
<dbReference type="CDD" id="cd00038">
    <property type="entry name" value="CAP_ED"/>
    <property type="match status" value="1"/>
</dbReference>
<evidence type="ECO:0000313" key="3">
    <source>
        <dbReference type="EMBL" id="KAK7088744.1"/>
    </source>
</evidence>
<dbReference type="PANTHER" id="PTHR10217:SF548">
    <property type="entry name" value="GH12235P"/>
    <property type="match status" value="1"/>
</dbReference>
<feature type="region of interest" description="Disordered" evidence="1">
    <location>
        <begin position="151"/>
        <end position="180"/>
    </location>
</feature>
<feature type="compositionally biased region" description="Basic and acidic residues" evidence="1">
    <location>
        <begin position="216"/>
        <end position="234"/>
    </location>
</feature>
<feature type="region of interest" description="Disordered" evidence="1">
    <location>
        <begin position="202"/>
        <end position="244"/>
    </location>
</feature>
<dbReference type="InterPro" id="IPR018490">
    <property type="entry name" value="cNMP-bd_dom_sf"/>
</dbReference>
<dbReference type="EMBL" id="JBAMIC010004070">
    <property type="protein sequence ID" value="KAK7088744.1"/>
    <property type="molecule type" value="Genomic_DNA"/>
</dbReference>
<gene>
    <name evidence="3" type="ORF">V1264_022627</name>
</gene>
<accession>A0AAN9FY21</accession>
<protein>
    <recommendedName>
        <fullName evidence="2">Cyclic nucleotide-binding domain-containing protein</fullName>
    </recommendedName>
</protein>
<dbReference type="InterPro" id="IPR003967">
    <property type="entry name" value="K_chnl_volt-dep_ERG"/>
</dbReference>
<dbReference type="AlphaFoldDB" id="A0AAN9FY21"/>
<dbReference type="PANTHER" id="PTHR10217">
    <property type="entry name" value="VOLTAGE AND LIGAND GATED POTASSIUM CHANNEL"/>
    <property type="match status" value="1"/>
</dbReference>
<keyword evidence="4" id="KW-1185">Reference proteome</keyword>
<dbReference type="PRINTS" id="PR01470">
    <property type="entry name" value="ERGCHANNEL"/>
</dbReference>
<dbReference type="Proteomes" id="UP001374579">
    <property type="component" value="Unassembled WGS sequence"/>
</dbReference>
<organism evidence="3 4">
    <name type="scientific">Littorina saxatilis</name>
    <dbReference type="NCBI Taxonomy" id="31220"/>
    <lineage>
        <taxon>Eukaryota</taxon>
        <taxon>Metazoa</taxon>
        <taxon>Spiralia</taxon>
        <taxon>Lophotrochozoa</taxon>
        <taxon>Mollusca</taxon>
        <taxon>Gastropoda</taxon>
        <taxon>Caenogastropoda</taxon>
        <taxon>Littorinimorpha</taxon>
        <taxon>Littorinoidea</taxon>
        <taxon>Littorinidae</taxon>
        <taxon>Littorina</taxon>
    </lineage>
</organism>
<dbReference type="GO" id="GO:0042391">
    <property type="term" value="P:regulation of membrane potential"/>
    <property type="evidence" value="ECO:0007669"/>
    <property type="project" value="TreeGrafter"/>
</dbReference>
<name>A0AAN9FY21_9CAEN</name>
<dbReference type="SMART" id="SM00100">
    <property type="entry name" value="cNMP"/>
    <property type="match status" value="1"/>
</dbReference>
<dbReference type="Gene3D" id="2.60.120.10">
    <property type="entry name" value="Jelly Rolls"/>
    <property type="match status" value="1"/>
</dbReference>
<dbReference type="Pfam" id="PF00027">
    <property type="entry name" value="cNMP_binding"/>
    <property type="match status" value="1"/>
</dbReference>
<sequence length="339" mass="38445">MCAGCLRVLSIKFHTTHAPPGDTLLHPGDILTSIYFIARGSVEILKGDTVMAILGKDDIFGEEDVLRKDSEGVGKSMYFVTSLSYCDINKIDLSDLKEIMQLYPEFAEQFMDHFQVTFNLQKGTLLHRRARQGKLEDETLRFIRQRRPRLQCKRRGTEDESRHRYSRSRESIKGSRDVREKGVEEDRVSILEFSPLAVTEGVTENDFHTNTQAKKTSGDKSKRDRKKEGRKLLSETKPLSVNKDNTSESLAAQPVFSPLASSGTTYKSSASTGQLWKFPPLDLEIRQHPEQGSITSLSDLETRVDSLTQRMQTFESDLFNTVDSILTILGHKPKVTRDQ</sequence>
<dbReference type="InterPro" id="IPR014710">
    <property type="entry name" value="RmlC-like_jellyroll"/>
</dbReference>
<dbReference type="SUPFAM" id="SSF51206">
    <property type="entry name" value="cAMP-binding domain-like"/>
    <property type="match status" value="1"/>
</dbReference>
<feature type="domain" description="Cyclic nucleotide-binding" evidence="2">
    <location>
        <begin position="13"/>
        <end position="117"/>
    </location>
</feature>
<evidence type="ECO:0000259" key="2">
    <source>
        <dbReference type="PROSITE" id="PS50042"/>
    </source>
</evidence>
<feature type="compositionally biased region" description="Basic and acidic residues" evidence="1">
    <location>
        <begin position="155"/>
        <end position="180"/>
    </location>
</feature>
<comment type="caution">
    <text evidence="3">The sequence shown here is derived from an EMBL/GenBank/DDBJ whole genome shotgun (WGS) entry which is preliminary data.</text>
</comment>
<evidence type="ECO:0000313" key="4">
    <source>
        <dbReference type="Proteomes" id="UP001374579"/>
    </source>
</evidence>
<dbReference type="InterPro" id="IPR000595">
    <property type="entry name" value="cNMP-bd_dom"/>
</dbReference>